<keyword evidence="1" id="KW-0808">Transferase</keyword>
<dbReference type="InterPro" id="IPR036890">
    <property type="entry name" value="HATPase_C_sf"/>
</dbReference>
<dbReference type="InterPro" id="IPR003594">
    <property type="entry name" value="HATPase_dom"/>
</dbReference>
<dbReference type="Gene3D" id="3.30.565.10">
    <property type="entry name" value="Histidine kinase-like ATPase, C-terminal domain"/>
    <property type="match status" value="1"/>
</dbReference>
<protein>
    <recommendedName>
        <fullName evidence="2">Histidine kinase/HSP90-like ATPase domain-containing protein</fullName>
    </recommendedName>
</protein>
<dbReference type="CDD" id="cd16936">
    <property type="entry name" value="HATPase_RsbW-like"/>
    <property type="match status" value="1"/>
</dbReference>
<comment type="caution">
    <text evidence="3">The sequence shown here is derived from an EMBL/GenBank/DDBJ whole genome shotgun (WGS) entry which is preliminary data.</text>
</comment>
<accession>A0ABN0W813</accession>
<dbReference type="Pfam" id="PF02518">
    <property type="entry name" value="HATPase_c"/>
    <property type="match status" value="1"/>
</dbReference>
<dbReference type="Proteomes" id="UP001500063">
    <property type="component" value="Unassembled WGS sequence"/>
</dbReference>
<keyword evidence="1" id="KW-0723">Serine/threonine-protein kinase</keyword>
<evidence type="ECO:0000313" key="3">
    <source>
        <dbReference type="EMBL" id="GAA0328429.1"/>
    </source>
</evidence>
<evidence type="ECO:0000259" key="2">
    <source>
        <dbReference type="Pfam" id="PF02518"/>
    </source>
</evidence>
<sequence length="198" mass="21171">MATVAKPQPWTYTLELPRDPRAPGIARATLRSVLDGHGMPELVETAELLTSELVTNAYVHTEGPSSVRVEGEEGDHLRVSVWDTCPRIPALFGGAAGDASGGPESDGGRGLLLVRRWASAWGSDGVDARVGGKVLWFELSRAERAASASPVGCAECVELEGARRKAVALGAARRTIEVATIAVRRHFREVHLPDGVMW</sequence>
<keyword evidence="4" id="KW-1185">Reference proteome</keyword>
<dbReference type="RefSeq" id="WP_344114823.1">
    <property type="nucleotide sequence ID" value="NZ_BAAABW010000001.1"/>
</dbReference>
<dbReference type="PANTHER" id="PTHR35526">
    <property type="entry name" value="ANTI-SIGMA-F FACTOR RSBW-RELATED"/>
    <property type="match status" value="1"/>
</dbReference>
<gene>
    <name evidence="3" type="ORF">GCM10010319_00500</name>
</gene>
<keyword evidence="1" id="KW-0418">Kinase</keyword>
<dbReference type="InterPro" id="IPR050267">
    <property type="entry name" value="Anti-sigma-factor_SerPK"/>
</dbReference>
<evidence type="ECO:0000313" key="4">
    <source>
        <dbReference type="Proteomes" id="UP001500063"/>
    </source>
</evidence>
<dbReference type="EMBL" id="BAAABW010000001">
    <property type="protein sequence ID" value="GAA0328429.1"/>
    <property type="molecule type" value="Genomic_DNA"/>
</dbReference>
<evidence type="ECO:0000256" key="1">
    <source>
        <dbReference type="ARBA" id="ARBA00022527"/>
    </source>
</evidence>
<dbReference type="PANTHER" id="PTHR35526:SF3">
    <property type="entry name" value="ANTI-SIGMA-F FACTOR RSBW"/>
    <property type="match status" value="1"/>
</dbReference>
<organism evidence="3 4">
    <name type="scientific">Streptomyces blastmyceticus</name>
    <dbReference type="NCBI Taxonomy" id="68180"/>
    <lineage>
        <taxon>Bacteria</taxon>
        <taxon>Bacillati</taxon>
        <taxon>Actinomycetota</taxon>
        <taxon>Actinomycetes</taxon>
        <taxon>Kitasatosporales</taxon>
        <taxon>Streptomycetaceae</taxon>
        <taxon>Streptomyces</taxon>
    </lineage>
</organism>
<reference evidence="3 4" key="1">
    <citation type="journal article" date="2019" name="Int. J. Syst. Evol. Microbiol.">
        <title>The Global Catalogue of Microorganisms (GCM) 10K type strain sequencing project: providing services to taxonomists for standard genome sequencing and annotation.</title>
        <authorList>
            <consortium name="The Broad Institute Genomics Platform"/>
            <consortium name="The Broad Institute Genome Sequencing Center for Infectious Disease"/>
            <person name="Wu L."/>
            <person name="Ma J."/>
        </authorList>
    </citation>
    <scope>NUCLEOTIDE SEQUENCE [LARGE SCALE GENOMIC DNA]</scope>
    <source>
        <strain evidence="3 4">JCM 4565</strain>
    </source>
</reference>
<dbReference type="SUPFAM" id="SSF55874">
    <property type="entry name" value="ATPase domain of HSP90 chaperone/DNA topoisomerase II/histidine kinase"/>
    <property type="match status" value="1"/>
</dbReference>
<feature type="domain" description="Histidine kinase/HSP90-like ATPase" evidence="2">
    <location>
        <begin position="47"/>
        <end position="139"/>
    </location>
</feature>
<proteinExistence type="predicted"/>
<name>A0ABN0W813_9ACTN</name>